<dbReference type="SUPFAM" id="SSF56176">
    <property type="entry name" value="FAD-binding/transporter-associated domain-like"/>
    <property type="match status" value="1"/>
</dbReference>
<dbReference type="InterPro" id="IPR011601">
    <property type="entry name" value="MurB_C"/>
</dbReference>
<evidence type="ECO:0000256" key="2">
    <source>
        <dbReference type="ARBA" id="ARBA00003921"/>
    </source>
</evidence>
<evidence type="ECO:0000256" key="3">
    <source>
        <dbReference type="ARBA" id="ARBA00004496"/>
    </source>
</evidence>
<evidence type="ECO:0000256" key="5">
    <source>
        <dbReference type="ARBA" id="ARBA00010485"/>
    </source>
</evidence>
<comment type="pathway">
    <text evidence="4 20">Cell wall biogenesis; peptidoglycan biosynthesis.</text>
</comment>
<evidence type="ECO:0000256" key="17">
    <source>
        <dbReference type="ARBA" id="ARBA00023316"/>
    </source>
</evidence>
<sequence length="345" mass="37994">MTNALYSLKAFNSFSLSAVATRVVTAKNAPELLSAWQQARRDGQPVLVLGEGSNVLFLEDFCGTVLLNRIKGIEIQESDLGWMLHVGAGENWHRFVKYTLDNNIPGLENLALIPGCVGSAPIQNIGAYGMELRKACSYVDVLNFNNGNVIRLSASECHFGYRDSIFKHQYQDGFAIISVGFYLPKDWKPILEYGELAQFNPETTTAEQIFDAVCQMRISKLPDPAVMGNAGSFFKNPIVSAVLAEKILAVYPNAPYYPQHNGEVKIAAGWLIDQCGLKGYQIGQAAVHNKQALVLVNKGSATSLDVLELARYVRNQVAEKFDIWLEPEVRFISSLGEVDAVEALS</sequence>
<dbReference type="InterPro" id="IPR036318">
    <property type="entry name" value="FAD-bd_PCMH-like_sf"/>
</dbReference>
<evidence type="ECO:0000256" key="6">
    <source>
        <dbReference type="ARBA" id="ARBA00012518"/>
    </source>
</evidence>
<keyword evidence="10 20" id="KW-0285">Flavoprotein</keyword>
<feature type="domain" description="FAD-binding PCMH-type" evidence="21">
    <location>
        <begin position="16"/>
        <end position="186"/>
    </location>
</feature>
<dbReference type="InterPro" id="IPR016167">
    <property type="entry name" value="FAD-bd_PCMH_sub1"/>
</dbReference>
<evidence type="ECO:0000256" key="15">
    <source>
        <dbReference type="ARBA" id="ARBA00023002"/>
    </source>
</evidence>
<evidence type="ECO:0000256" key="13">
    <source>
        <dbReference type="ARBA" id="ARBA00022960"/>
    </source>
</evidence>
<feature type="active site" evidence="20">
    <location>
        <position position="328"/>
    </location>
</feature>
<dbReference type="EC" id="1.3.1.98" evidence="6 20"/>
<feature type="active site" evidence="20">
    <location>
        <position position="162"/>
    </location>
</feature>
<dbReference type="NCBIfam" id="TIGR00179">
    <property type="entry name" value="murB"/>
    <property type="match status" value="1"/>
</dbReference>
<dbReference type="InterPro" id="IPR036635">
    <property type="entry name" value="MurB_C_sf"/>
</dbReference>
<evidence type="ECO:0000256" key="11">
    <source>
        <dbReference type="ARBA" id="ARBA00022827"/>
    </source>
</evidence>
<dbReference type="PANTHER" id="PTHR21071">
    <property type="entry name" value="UDP-N-ACETYLENOLPYRUVOYLGLUCOSAMINE REDUCTASE"/>
    <property type="match status" value="1"/>
</dbReference>
<dbReference type="Pfam" id="PF01565">
    <property type="entry name" value="FAD_binding_4"/>
    <property type="match status" value="1"/>
</dbReference>
<dbReference type="Proteomes" id="UP001219630">
    <property type="component" value="Chromosome"/>
</dbReference>
<dbReference type="InterPro" id="IPR016169">
    <property type="entry name" value="FAD-bd_PCMH_sub2"/>
</dbReference>
<keyword evidence="23" id="KW-1185">Reference proteome</keyword>
<evidence type="ECO:0000256" key="16">
    <source>
        <dbReference type="ARBA" id="ARBA00023306"/>
    </source>
</evidence>
<dbReference type="HAMAP" id="MF_00037">
    <property type="entry name" value="MurB"/>
    <property type="match status" value="1"/>
</dbReference>
<keyword evidence="17 20" id="KW-0961">Cell wall biogenesis/degradation</keyword>
<comment type="cofactor">
    <cofactor evidence="1 20">
        <name>FAD</name>
        <dbReference type="ChEBI" id="CHEBI:57692"/>
    </cofactor>
</comment>
<dbReference type="Gene3D" id="3.30.465.10">
    <property type="match status" value="1"/>
</dbReference>
<keyword evidence="14 20" id="KW-0573">Peptidoglycan synthesis</keyword>
<evidence type="ECO:0000259" key="21">
    <source>
        <dbReference type="PROSITE" id="PS51387"/>
    </source>
</evidence>
<proteinExistence type="inferred from homology"/>
<keyword evidence="9 20" id="KW-0132">Cell division</keyword>
<keyword evidence="16 20" id="KW-0131">Cell cycle</keyword>
<dbReference type="SUPFAM" id="SSF56194">
    <property type="entry name" value="Uridine diphospho-N-Acetylenolpyruvylglucosamine reductase, MurB, C-terminal domain"/>
    <property type="match status" value="1"/>
</dbReference>
<dbReference type="Gene3D" id="3.90.78.10">
    <property type="entry name" value="UDP-N-acetylenolpyruvoylglucosamine reductase, C-terminal domain"/>
    <property type="match status" value="1"/>
</dbReference>
<organism evidence="22 23">
    <name type="scientific">Dickeya lacustris</name>
    <dbReference type="NCBI Taxonomy" id="2259638"/>
    <lineage>
        <taxon>Bacteria</taxon>
        <taxon>Pseudomonadati</taxon>
        <taxon>Pseudomonadota</taxon>
        <taxon>Gammaproteobacteria</taxon>
        <taxon>Enterobacterales</taxon>
        <taxon>Pectobacteriaceae</taxon>
        <taxon>Dickeya</taxon>
    </lineage>
</organism>
<dbReference type="InterPro" id="IPR006094">
    <property type="entry name" value="Oxid_FAD_bind_N"/>
</dbReference>
<evidence type="ECO:0000256" key="1">
    <source>
        <dbReference type="ARBA" id="ARBA00001974"/>
    </source>
</evidence>
<gene>
    <name evidence="20 22" type="primary">murB</name>
    <name evidence="22" type="ORF">O1Q98_10365</name>
</gene>
<evidence type="ECO:0000256" key="8">
    <source>
        <dbReference type="ARBA" id="ARBA00022490"/>
    </source>
</evidence>
<evidence type="ECO:0000256" key="14">
    <source>
        <dbReference type="ARBA" id="ARBA00022984"/>
    </source>
</evidence>
<keyword evidence="11 20" id="KW-0274">FAD</keyword>
<dbReference type="Pfam" id="PF02873">
    <property type="entry name" value="MurB_C"/>
    <property type="match status" value="1"/>
</dbReference>
<comment type="function">
    <text evidence="2 20">Cell wall formation.</text>
</comment>
<dbReference type="InterPro" id="IPR003170">
    <property type="entry name" value="MurB"/>
</dbReference>
<reference evidence="22 23" key="1">
    <citation type="submission" date="2022-12" db="EMBL/GenBank/DDBJ databases">
        <title>Complete genome sequencing of Dickeya lacustris type strain LMG30899.</title>
        <authorList>
            <person name="Dobhal S."/>
            <person name="Arizala D."/>
            <person name="Arif M."/>
        </authorList>
    </citation>
    <scope>NUCLEOTIDE SEQUENCE [LARGE SCALE GENOMIC DNA]</scope>
    <source>
        <strain evidence="22 23">LMG30899</strain>
    </source>
</reference>
<name>A0ABY8G279_9GAMM</name>
<evidence type="ECO:0000256" key="12">
    <source>
        <dbReference type="ARBA" id="ARBA00022857"/>
    </source>
</evidence>
<evidence type="ECO:0000313" key="23">
    <source>
        <dbReference type="Proteomes" id="UP001219630"/>
    </source>
</evidence>
<accession>A0ABY8G279</accession>
<dbReference type="NCBIfam" id="NF000755">
    <property type="entry name" value="PRK00046.1"/>
    <property type="match status" value="1"/>
</dbReference>
<dbReference type="GO" id="GO:0008762">
    <property type="term" value="F:UDP-N-acetylmuramate dehydrogenase activity"/>
    <property type="evidence" value="ECO:0007669"/>
    <property type="project" value="UniProtKB-EC"/>
</dbReference>
<feature type="active site" description="Proton donor" evidence="20">
    <location>
        <position position="232"/>
    </location>
</feature>
<protein>
    <recommendedName>
        <fullName evidence="7 20">UDP-N-acetylenolpyruvoylglucosamine reductase</fullName>
        <ecNumber evidence="6 20">1.3.1.98</ecNumber>
    </recommendedName>
    <alternativeName>
        <fullName evidence="18 20">UDP-N-acetylmuramate dehydrogenase</fullName>
    </alternativeName>
</protein>
<dbReference type="Gene3D" id="3.30.43.10">
    <property type="entry name" value="Uridine Diphospho-n-acetylenolpyruvylglucosamine Reductase, domain 2"/>
    <property type="match status" value="1"/>
</dbReference>
<evidence type="ECO:0000256" key="18">
    <source>
        <dbReference type="ARBA" id="ARBA00031026"/>
    </source>
</evidence>
<evidence type="ECO:0000256" key="7">
    <source>
        <dbReference type="ARBA" id="ARBA00015188"/>
    </source>
</evidence>
<keyword evidence="8 20" id="KW-0963">Cytoplasm</keyword>
<comment type="subcellular location">
    <subcellularLocation>
        <location evidence="3 20">Cytoplasm</location>
    </subcellularLocation>
</comment>
<evidence type="ECO:0000313" key="22">
    <source>
        <dbReference type="EMBL" id="WFN54118.1"/>
    </source>
</evidence>
<keyword evidence="12 20" id="KW-0521">NADP</keyword>
<dbReference type="EMBL" id="CP114280">
    <property type="protein sequence ID" value="WFN54118.1"/>
    <property type="molecule type" value="Genomic_DNA"/>
</dbReference>
<dbReference type="NCBIfam" id="NF010478">
    <property type="entry name" value="PRK13903.1"/>
    <property type="match status" value="1"/>
</dbReference>
<dbReference type="RefSeq" id="WP_125257913.1">
    <property type="nucleotide sequence ID" value="NZ_CP114280.1"/>
</dbReference>
<keyword evidence="13 20" id="KW-0133">Cell shape</keyword>
<dbReference type="PANTHER" id="PTHR21071:SF4">
    <property type="entry name" value="UDP-N-ACETYLENOLPYRUVOYLGLUCOSAMINE REDUCTASE"/>
    <property type="match status" value="1"/>
</dbReference>
<evidence type="ECO:0000256" key="10">
    <source>
        <dbReference type="ARBA" id="ARBA00022630"/>
    </source>
</evidence>
<evidence type="ECO:0000256" key="20">
    <source>
        <dbReference type="HAMAP-Rule" id="MF_00037"/>
    </source>
</evidence>
<evidence type="ECO:0000256" key="4">
    <source>
        <dbReference type="ARBA" id="ARBA00004752"/>
    </source>
</evidence>
<dbReference type="InterPro" id="IPR016166">
    <property type="entry name" value="FAD-bd_PCMH"/>
</dbReference>
<comment type="similarity">
    <text evidence="5 20">Belongs to the MurB family.</text>
</comment>
<keyword evidence="15 20" id="KW-0560">Oxidoreductase</keyword>
<dbReference type="PROSITE" id="PS51387">
    <property type="entry name" value="FAD_PCMH"/>
    <property type="match status" value="1"/>
</dbReference>
<evidence type="ECO:0000256" key="9">
    <source>
        <dbReference type="ARBA" id="ARBA00022618"/>
    </source>
</evidence>
<comment type="catalytic activity">
    <reaction evidence="19 20">
        <text>UDP-N-acetyl-alpha-D-muramate + NADP(+) = UDP-N-acetyl-3-O-(1-carboxyvinyl)-alpha-D-glucosamine + NADPH + H(+)</text>
        <dbReference type="Rhea" id="RHEA:12248"/>
        <dbReference type="ChEBI" id="CHEBI:15378"/>
        <dbReference type="ChEBI" id="CHEBI:57783"/>
        <dbReference type="ChEBI" id="CHEBI:58349"/>
        <dbReference type="ChEBI" id="CHEBI:68483"/>
        <dbReference type="ChEBI" id="CHEBI:70757"/>
        <dbReference type="EC" id="1.3.1.98"/>
    </reaction>
</comment>
<evidence type="ECO:0000256" key="19">
    <source>
        <dbReference type="ARBA" id="ARBA00048914"/>
    </source>
</evidence>